<organism evidence="2 3">
    <name type="scientific">Candidatus Giovannonibacteria bacterium RIFCSPLOWO2_01_FULL_46_32</name>
    <dbReference type="NCBI Taxonomy" id="1798353"/>
    <lineage>
        <taxon>Bacteria</taxon>
        <taxon>Candidatus Giovannoniibacteriota</taxon>
    </lineage>
</organism>
<dbReference type="EMBL" id="MFIF01000006">
    <property type="protein sequence ID" value="OGF87304.1"/>
    <property type="molecule type" value="Genomic_DNA"/>
</dbReference>
<sequence>MPLNSKAQGISVIWLIIAGIILFSGSAYWYYAGDIKPYLGNIDGDGKNGVACTQEAKQCPDGSYVGRIGPNCEFAECSGENSASLGQSLWNPYLVRGSESPTVEVPAGVARSIGWPAKSEDIVKIPLRELAPLQLAKLGAYFAYPAGVPVSLQQALTKNEIPPSLKFWLLLPSIDQDISKQSERDADIEKARVVSRDARRVADLKQLQLALELYFDTNGSYPKQLGPLATEFIPFIPKDPETQSQYYYFLCPNDLYHLGADLENYDNVALTNDSDKSQCGADNIKFNDRLSCKGLAGRYCYDLTR</sequence>
<keyword evidence="1" id="KW-0812">Transmembrane</keyword>
<evidence type="ECO:0000256" key="1">
    <source>
        <dbReference type="SAM" id="Phobius"/>
    </source>
</evidence>
<comment type="caution">
    <text evidence="2">The sequence shown here is derived from an EMBL/GenBank/DDBJ whole genome shotgun (WGS) entry which is preliminary data.</text>
</comment>
<evidence type="ECO:0000313" key="2">
    <source>
        <dbReference type="EMBL" id="OGF87304.1"/>
    </source>
</evidence>
<dbReference type="Proteomes" id="UP000177346">
    <property type="component" value="Unassembled WGS sequence"/>
</dbReference>
<accession>A0A1F5XH92</accession>
<name>A0A1F5XH92_9BACT</name>
<keyword evidence="1" id="KW-0472">Membrane</keyword>
<evidence type="ECO:0008006" key="4">
    <source>
        <dbReference type="Google" id="ProtNLM"/>
    </source>
</evidence>
<dbReference type="AlphaFoldDB" id="A0A1F5XH92"/>
<evidence type="ECO:0000313" key="3">
    <source>
        <dbReference type="Proteomes" id="UP000177346"/>
    </source>
</evidence>
<reference evidence="2 3" key="1">
    <citation type="journal article" date="2016" name="Nat. Commun.">
        <title>Thousands of microbial genomes shed light on interconnected biogeochemical processes in an aquifer system.</title>
        <authorList>
            <person name="Anantharaman K."/>
            <person name="Brown C.T."/>
            <person name="Hug L.A."/>
            <person name="Sharon I."/>
            <person name="Castelle C.J."/>
            <person name="Probst A.J."/>
            <person name="Thomas B.C."/>
            <person name="Singh A."/>
            <person name="Wilkins M.J."/>
            <person name="Karaoz U."/>
            <person name="Brodie E.L."/>
            <person name="Williams K.H."/>
            <person name="Hubbard S.S."/>
            <person name="Banfield J.F."/>
        </authorList>
    </citation>
    <scope>NUCLEOTIDE SEQUENCE [LARGE SCALE GENOMIC DNA]</scope>
</reference>
<feature type="transmembrane region" description="Helical" evidence="1">
    <location>
        <begin position="12"/>
        <end position="31"/>
    </location>
</feature>
<gene>
    <name evidence="2" type="ORF">A3B19_03715</name>
</gene>
<protein>
    <recommendedName>
        <fullName evidence="4">Type II secretion system protein GspG C-terminal domain-containing protein</fullName>
    </recommendedName>
</protein>
<keyword evidence="1" id="KW-1133">Transmembrane helix</keyword>
<proteinExistence type="predicted"/>